<accession>A0A914PRE4</accession>
<proteinExistence type="predicted"/>
<keyword evidence="7" id="KW-1185">Reference proteome</keyword>
<feature type="transmembrane region" description="Helical" evidence="5">
    <location>
        <begin position="96"/>
        <end position="116"/>
    </location>
</feature>
<dbReference type="InterPro" id="IPR019430">
    <property type="entry name" value="7TM_GPCR_serpentine_rcpt_Srx"/>
</dbReference>
<dbReference type="CDD" id="cd00637">
    <property type="entry name" value="7tm_classA_rhodopsin-like"/>
    <property type="match status" value="1"/>
</dbReference>
<keyword evidence="4 5" id="KW-0472">Membrane</keyword>
<evidence type="ECO:0000313" key="7">
    <source>
        <dbReference type="Proteomes" id="UP000887578"/>
    </source>
</evidence>
<evidence type="ECO:0000256" key="1">
    <source>
        <dbReference type="ARBA" id="ARBA00004370"/>
    </source>
</evidence>
<sequence>MFLLIRLPELRNAFGYMCTSHIIANFGVIFCFLFWGIPMTLTKSELSQGNIGKAVAGIGILFWEVSVYSHVFVAFNRFCAIYMPIRYMTIFGNRTTMIFIILSWILAVAHVTPFFFERCHCDGCGIHYTTDTYLWLYDDTPCSQWIAKWMDFYGSCFWMFIIAIFDILNVIKIVRIWRSLSTVTVTGQRKRRETIFFAQAFCQNILFAVANCCFHSAVYWVSDTIGIYLLTTFFWGSIHALDGYLLILIAFNVGMHRRKIVSNLNSLFSHEAKHSITKGVPQRTHSQLTVRTSE</sequence>
<dbReference type="Gene3D" id="1.20.1070.10">
    <property type="entry name" value="Rhodopsin 7-helix transmembrane proteins"/>
    <property type="match status" value="1"/>
</dbReference>
<dbReference type="PANTHER" id="PTHR23017">
    <property type="entry name" value="SERPENTINE RECEPTOR, CLASS X"/>
    <property type="match status" value="1"/>
</dbReference>
<keyword evidence="3 5" id="KW-1133">Transmembrane helix</keyword>
<dbReference type="Proteomes" id="UP000887578">
    <property type="component" value="Unplaced"/>
</dbReference>
<evidence type="ECO:0000259" key="6">
    <source>
        <dbReference type="PROSITE" id="PS50262"/>
    </source>
</evidence>
<dbReference type="PANTHER" id="PTHR23017:SF3">
    <property type="entry name" value="G-PROTEIN COUPLED RECEPTORS FAMILY 1 PROFILE DOMAIN-CONTAINING PROTEIN"/>
    <property type="match status" value="1"/>
</dbReference>
<name>A0A914PRE4_9BILA</name>
<evidence type="ECO:0000256" key="2">
    <source>
        <dbReference type="ARBA" id="ARBA00022692"/>
    </source>
</evidence>
<evidence type="ECO:0000256" key="3">
    <source>
        <dbReference type="ARBA" id="ARBA00022989"/>
    </source>
</evidence>
<evidence type="ECO:0000256" key="4">
    <source>
        <dbReference type="ARBA" id="ARBA00023136"/>
    </source>
</evidence>
<evidence type="ECO:0000313" key="8">
    <source>
        <dbReference type="WBParaSite" id="PDA_v2.g1871.t1"/>
    </source>
</evidence>
<feature type="transmembrane region" description="Helical" evidence="5">
    <location>
        <begin position="227"/>
        <end position="251"/>
    </location>
</feature>
<protein>
    <submittedName>
        <fullName evidence="8">G-protein coupled receptors family 1 profile domain-containing protein</fullName>
    </submittedName>
</protein>
<dbReference type="SUPFAM" id="SSF81321">
    <property type="entry name" value="Family A G protein-coupled receptor-like"/>
    <property type="match status" value="1"/>
</dbReference>
<feature type="transmembrane region" description="Helical" evidence="5">
    <location>
        <begin position="195"/>
        <end position="221"/>
    </location>
</feature>
<feature type="transmembrane region" description="Helical" evidence="5">
    <location>
        <begin position="55"/>
        <end position="75"/>
    </location>
</feature>
<dbReference type="Pfam" id="PF10328">
    <property type="entry name" value="7TM_GPCR_Srx"/>
    <property type="match status" value="1"/>
</dbReference>
<dbReference type="InterPro" id="IPR017452">
    <property type="entry name" value="GPCR_Rhodpsn_7TM"/>
</dbReference>
<comment type="subcellular location">
    <subcellularLocation>
        <location evidence="1">Membrane</location>
    </subcellularLocation>
</comment>
<keyword evidence="2 5" id="KW-0812">Transmembrane</keyword>
<feature type="transmembrane region" description="Helical" evidence="5">
    <location>
        <begin position="12"/>
        <end position="35"/>
    </location>
</feature>
<dbReference type="WBParaSite" id="PDA_v2.g1871.t1">
    <property type="protein sequence ID" value="PDA_v2.g1871.t1"/>
    <property type="gene ID" value="PDA_v2.g1871"/>
</dbReference>
<dbReference type="PROSITE" id="PS50262">
    <property type="entry name" value="G_PROTEIN_RECEP_F1_2"/>
    <property type="match status" value="1"/>
</dbReference>
<reference evidence="8" key="1">
    <citation type="submission" date="2022-11" db="UniProtKB">
        <authorList>
            <consortium name="WormBaseParasite"/>
        </authorList>
    </citation>
    <scope>IDENTIFICATION</scope>
</reference>
<dbReference type="AlphaFoldDB" id="A0A914PRE4"/>
<dbReference type="GO" id="GO:0016020">
    <property type="term" value="C:membrane"/>
    <property type="evidence" value="ECO:0007669"/>
    <property type="project" value="UniProtKB-SubCell"/>
</dbReference>
<organism evidence="7 8">
    <name type="scientific">Panagrolaimus davidi</name>
    <dbReference type="NCBI Taxonomy" id="227884"/>
    <lineage>
        <taxon>Eukaryota</taxon>
        <taxon>Metazoa</taxon>
        <taxon>Ecdysozoa</taxon>
        <taxon>Nematoda</taxon>
        <taxon>Chromadorea</taxon>
        <taxon>Rhabditida</taxon>
        <taxon>Tylenchina</taxon>
        <taxon>Panagrolaimomorpha</taxon>
        <taxon>Panagrolaimoidea</taxon>
        <taxon>Panagrolaimidae</taxon>
        <taxon>Panagrolaimus</taxon>
    </lineage>
</organism>
<feature type="transmembrane region" description="Helical" evidence="5">
    <location>
        <begin position="152"/>
        <end position="174"/>
    </location>
</feature>
<evidence type="ECO:0000256" key="5">
    <source>
        <dbReference type="SAM" id="Phobius"/>
    </source>
</evidence>
<feature type="domain" description="G-protein coupled receptors family 1 profile" evidence="6">
    <location>
        <begin position="1"/>
        <end position="192"/>
    </location>
</feature>